<dbReference type="AlphaFoldDB" id="A9V997"/>
<dbReference type="GeneID" id="5894577"/>
<dbReference type="InParanoid" id="A9V997"/>
<reference evidence="3 4" key="1">
    <citation type="journal article" date="2008" name="Nature">
        <title>The genome of the choanoflagellate Monosiga brevicollis and the origin of metazoans.</title>
        <authorList>
            <consortium name="JGI Sequencing"/>
            <person name="King N."/>
            <person name="Westbrook M.J."/>
            <person name="Young S.L."/>
            <person name="Kuo A."/>
            <person name="Abedin M."/>
            <person name="Chapman J."/>
            <person name="Fairclough S."/>
            <person name="Hellsten U."/>
            <person name="Isogai Y."/>
            <person name="Letunic I."/>
            <person name="Marr M."/>
            <person name="Pincus D."/>
            <person name="Putnam N."/>
            <person name="Rokas A."/>
            <person name="Wright K.J."/>
            <person name="Zuzow R."/>
            <person name="Dirks W."/>
            <person name="Good M."/>
            <person name="Goodstein D."/>
            <person name="Lemons D."/>
            <person name="Li W."/>
            <person name="Lyons J.B."/>
            <person name="Morris A."/>
            <person name="Nichols S."/>
            <person name="Richter D.J."/>
            <person name="Salamov A."/>
            <person name="Bork P."/>
            <person name="Lim W.A."/>
            <person name="Manning G."/>
            <person name="Miller W.T."/>
            <person name="McGinnis W."/>
            <person name="Shapiro H."/>
            <person name="Tjian R."/>
            <person name="Grigoriev I.V."/>
            <person name="Rokhsar D."/>
        </authorList>
    </citation>
    <scope>NUCLEOTIDE SEQUENCE [LARGE SCALE GENOMIC DNA]</scope>
    <source>
        <strain evidence="4">MX1 / ATCC 50154</strain>
    </source>
</reference>
<evidence type="ECO:0000256" key="1">
    <source>
        <dbReference type="SAM" id="Coils"/>
    </source>
</evidence>
<proteinExistence type="predicted"/>
<dbReference type="Proteomes" id="UP000001357">
    <property type="component" value="Unassembled WGS sequence"/>
</dbReference>
<feature type="coiled-coil region" evidence="1">
    <location>
        <begin position="68"/>
        <end position="113"/>
    </location>
</feature>
<dbReference type="RefSeq" id="XP_001749370.1">
    <property type="nucleotide sequence ID" value="XM_001749318.1"/>
</dbReference>
<evidence type="ECO:0000256" key="2">
    <source>
        <dbReference type="SAM" id="MobiDB-lite"/>
    </source>
</evidence>
<dbReference type="KEGG" id="mbr:MONBRDRAFT_38658"/>
<evidence type="ECO:0000313" key="4">
    <source>
        <dbReference type="Proteomes" id="UP000001357"/>
    </source>
</evidence>
<feature type="compositionally biased region" description="Acidic residues" evidence="2">
    <location>
        <begin position="10"/>
        <end position="23"/>
    </location>
</feature>
<gene>
    <name evidence="3" type="ORF">MONBRDRAFT_38658</name>
</gene>
<feature type="compositionally biased region" description="Polar residues" evidence="2">
    <location>
        <begin position="137"/>
        <end position="148"/>
    </location>
</feature>
<keyword evidence="1" id="KW-0175">Coiled coil</keyword>
<accession>A9V997</accession>
<sequence length="225" mass="25054">MASGRPEVVGIDDYDQSEQDEELPLSPPLVPAAFQGGCSGREKKNFNQSARHIGRIDARHVRKVVLTEEELAEQYRLQQEEIARQDAEFVERLQEEERQAALLREQEAEAAARHIQESLKIEDSAGSFEPAAPTEADLTNSAATTDAESNLEDEKEQFGFDISVSDEALARELQELEEARAAAQVAQTPYPKATISVAELHHQQKEMAALEQQQRDAVFARSLAE</sequence>
<dbReference type="EMBL" id="CH991570">
    <property type="protein sequence ID" value="EDQ85891.1"/>
    <property type="molecule type" value="Genomic_DNA"/>
</dbReference>
<evidence type="ECO:0008006" key="5">
    <source>
        <dbReference type="Google" id="ProtNLM"/>
    </source>
</evidence>
<name>A9V997_MONBE</name>
<evidence type="ECO:0000313" key="3">
    <source>
        <dbReference type="EMBL" id="EDQ85891.1"/>
    </source>
</evidence>
<feature type="region of interest" description="Disordered" evidence="2">
    <location>
        <begin position="123"/>
        <end position="158"/>
    </location>
</feature>
<organism evidence="3 4">
    <name type="scientific">Monosiga brevicollis</name>
    <name type="common">Choanoflagellate</name>
    <dbReference type="NCBI Taxonomy" id="81824"/>
    <lineage>
        <taxon>Eukaryota</taxon>
        <taxon>Choanoflagellata</taxon>
        <taxon>Craspedida</taxon>
        <taxon>Salpingoecidae</taxon>
        <taxon>Monosiga</taxon>
    </lineage>
</organism>
<feature type="region of interest" description="Disordered" evidence="2">
    <location>
        <begin position="1"/>
        <end position="27"/>
    </location>
</feature>
<protein>
    <recommendedName>
        <fullName evidence="5">Coiled-coil domain-containing protein</fullName>
    </recommendedName>
</protein>
<keyword evidence="4" id="KW-1185">Reference proteome</keyword>